<sequence length="172" mass="18737">MKKGVIYILFAILLSISIGAQINTIYADTNVKEAMNMKKKQTVLAVKKETPKLTKNQAREVHTNAQAIDYKQQPTSTKTMVMEATAYTANCTGCSGITRTGQNLKANPNQKVIAVDPTIIPLGSKVHVEGYGTAIAGDTGGDIKGNRIDLFIPNRQNALKYGRQQVTIEIIE</sequence>
<name>A0A0A5HNC9_9BACI</name>
<dbReference type="InterPro" id="IPR010611">
    <property type="entry name" value="3D_dom"/>
</dbReference>
<keyword evidence="1 2" id="KW-0732">Signal</keyword>
<dbReference type="Proteomes" id="UP000030401">
    <property type="component" value="Unassembled WGS sequence"/>
</dbReference>
<dbReference type="InterPro" id="IPR036908">
    <property type="entry name" value="RlpA-like_sf"/>
</dbReference>
<dbReference type="RefSeq" id="WP_084600266.1">
    <property type="nucleotide sequence ID" value="NZ_AVPG01000026.1"/>
</dbReference>
<dbReference type="eggNOG" id="COG3584">
    <property type="taxonomic scope" value="Bacteria"/>
</dbReference>
<dbReference type="GO" id="GO:0019867">
    <property type="term" value="C:outer membrane"/>
    <property type="evidence" value="ECO:0007669"/>
    <property type="project" value="InterPro"/>
</dbReference>
<feature type="domain" description="3D" evidence="3">
    <location>
        <begin position="111"/>
        <end position="171"/>
    </location>
</feature>
<dbReference type="EMBL" id="AVPG01000026">
    <property type="protein sequence ID" value="KGX85142.1"/>
    <property type="molecule type" value="Genomic_DNA"/>
</dbReference>
<dbReference type="AlphaFoldDB" id="A0A0A5HNC9"/>
<evidence type="ECO:0000259" key="3">
    <source>
        <dbReference type="Pfam" id="PF06725"/>
    </source>
</evidence>
<evidence type="ECO:0000256" key="2">
    <source>
        <dbReference type="SAM" id="SignalP"/>
    </source>
</evidence>
<dbReference type="InterPro" id="IPR051933">
    <property type="entry name" value="Resuscitation_pf_RpfB"/>
</dbReference>
<dbReference type="GO" id="GO:0009254">
    <property type="term" value="P:peptidoglycan turnover"/>
    <property type="evidence" value="ECO:0007669"/>
    <property type="project" value="InterPro"/>
</dbReference>
<gene>
    <name evidence="4" type="ORF">N784_10165</name>
</gene>
<comment type="caution">
    <text evidence="4">The sequence shown here is derived from an EMBL/GenBank/DDBJ whole genome shotgun (WGS) entry which is preliminary data.</text>
</comment>
<dbReference type="SUPFAM" id="SSF50685">
    <property type="entry name" value="Barwin-like endoglucanases"/>
    <property type="match status" value="1"/>
</dbReference>
<keyword evidence="5" id="KW-1185">Reference proteome</keyword>
<feature type="chain" id="PRO_5039298216" description="3D domain-containing protein" evidence="2">
    <location>
        <begin position="21"/>
        <end position="172"/>
    </location>
</feature>
<dbReference type="CDD" id="cd22786">
    <property type="entry name" value="DPBB_YuiC-like"/>
    <property type="match status" value="1"/>
</dbReference>
<feature type="signal peptide" evidence="2">
    <location>
        <begin position="1"/>
        <end position="20"/>
    </location>
</feature>
<dbReference type="PANTHER" id="PTHR39160">
    <property type="entry name" value="CELL WALL-BINDING PROTEIN YOCH"/>
    <property type="match status" value="1"/>
</dbReference>
<dbReference type="Pfam" id="PF06725">
    <property type="entry name" value="3D"/>
    <property type="match status" value="1"/>
</dbReference>
<dbReference type="STRING" id="1385512.N784_10165"/>
<dbReference type="OrthoDB" id="2691087at2"/>
<dbReference type="Gene3D" id="2.40.40.10">
    <property type="entry name" value="RlpA-like domain"/>
    <property type="match status" value="1"/>
</dbReference>
<organism evidence="4 5">
    <name type="scientific">Pontibacillus litoralis JSM 072002</name>
    <dbReference type="NCBI Taxonomy" id="1385512"/>
    <lineage>
        <taxon>Bacteria</taxon>
        <taxon>Bacillati</taxon>
        <taxon>Bacillota</taxon>
        <taxon>Bacilli</taxon>
        <taxon>Bacillales</taxon>
        <taxon>Bacillaceae</taxon>
        <taxon>Pontibacillus</taxon>
    </lineage>
</organism>
<evidence type="ECO:0000313" key="4">
    <source>
        <dbReference type="EMBL" id="KGX85142.1"/>
    </source>
</evidence>
<protein>
    <recommendedName>
        <fullName evidence="3">3D domain-containing protein</fullName>
    </recommendedName>
</protein>
<proteinExistence type="predicted"/>
<reference evidence="4 5" key="1">
    <citation type="submission" date="2013-08" db="EMBL/GenBank/DDBJ databases">
        <authorList>
            <person name="Huang J."/>
            <person name="Wang G."/>
        </authorList>
    </citation>
    <scope>NUCLEOTIDE SEQUENCE [LARGE SCALE GENOMIC DNA]</scope>
    <source>
        <strain evidence="4 5">JSM 072002</strain>
    </source>
</reference>
<evidence type="ECO:0000313" key="5">
    <source>
        <dbReference type="Proteomes" id="UP000030401"/>
    </source>
</evidence>
<accession>A0A0A5HNC9</accession>
<dbReference type="PANTHER" id="PTHR39160:SF4">
    <property type="entry name" value="RESUSCITATION-PROMOTING FACTOR RPFB"/>
    <property type="match status" value="1"/>
</dbReference>
<evidence type="ECO:0000256" key="1">
    <source>
        <dbReference type="ARBA" id="ARBA00022729"/>
    </source>
</evidence>
<dbReference type="GO" id="GO:0004553">
    <property type="term" value="F:hydrolase activity, hydrolyzing O-glycosyl compounds"/>
    <property type="evidence" value="ECO:0007669"/>
    <property type="project" value="InterPro"/>
</dbReference>